<dbReference type="Gene3D" id="3.40.50.1820">
    <property type="entry name" value="alpha/beta hydrolase"/>
    <property type="match status" value="1"/>
</dbReference>
<evidence type="ECO:0000313" key="2">
    <source>
        <dbReference type="EMBL" id="TWH97475.1"/>
    </source>
</evidence>
<feature type="domain" description="AB hydrolase-1" evidence="1">
    <location>
        <begin position="23"/>
        <end position="225"/>
    </location>
</feature>
<dbReference type="GO" id="GO:0016787">
    <property type="term" value="F:hydrolase activity"/>
    <property type="evidence" value="ECO:0007669"/>
    <property type="project" value="UniProtKB-KW"/>
</dbReference>
<dbReference type="RefSeq" id="WP_145071846.1">
    <property type="nucleotide sequence ID" value="NZ_JACIIY010000001.1"/>
</dbReference>
<gene>
    <name evidence="2" type="ORF">IQ35_00070</name>
</gene>
<dbReference type="Pfam" id="PF12697">
    <property type="entry name" value="Abhydrolase_6"/>
    <property type="match status" value="1"/>
</dbReference>
<organism evidence="2 3">
    <name type="scientific">Sphingobium wenxiniae (strain DSM 21828 / CGMCC 1.7748 / JZ-1)</name>
    <dbReference type="NCBI Taxonomy" id="595605"/>
    <lineage>
        <taxon>Bacteria</taxon>
        <taxon>Pseudomonadati</taxon>
        <taxon>Pseudomonadota</taxon>
        <taxon>Alphaproteobacteria</taxon>
        <taxon>Sphingomonadales</taxon>
        <taxon>Sphingomonadaceae</taxon>
        <taxon>Sphingobium</taxon>
    </lineage>
</organism>
<evidence type="ECO:0000259" key="1">
    <source>
        <dbReference type="Pfam" id="PF12697"/>
    </source>
</evidence>
<dbReference type="SUPFAM" id="SSF53474">
    <property type="entry name" value="alpha/beta-Hydrolases"/>
    <property type="match status" value="1"/>
</dbReference>
<proteinExistence type="predicted"/>
<reference evidence="2 3" key="1">
    <citation type="journal article" date="2015" name="Stand. Genomic Sci.">
        <title>Genomic Encyclopedia of Bacterial and Archaeal Type Strains, Phase III: the genomes of soil and plant-associated and newly described type strains.</title>
        <authorList>
            <person name="Whitman W.B."/>
            <person name="Woyke T."/>
            <person name="Klenk H.P."/>
            <person name="Zhou Y."/>
            <person name="Lilburn T.G."/>
            <person name="Beck B.J."/>
            <person name="De Vos P."/>
            <person name="Vandamme P."/>
            <person name="Eisen J.A."/>
            <person name="Garrity G."/>
            <person name="Hugenholtz P."/>
            <person name="Kyrpides N.C."/>
        </authorList>
    </citation>
    <scope>NUCLEOTIDE SEQUENCE [LARGE SCALE GENOMIC DNA]</scope>
    <source>
        <strain evidence="2 3">CGMCC 1.7748</strain>
    </source>
</reference>
<name>A0A562KQC0_SPHWJ</name>
<protein>
    <submittedName>
        <fullName evidence="2">Alpha-beta hydrolase superfamily lysophospholipase</fullName>
    </submittedName>
</protein>
<dbReference type="InterPro" id="IPR050228">
    <property type="entry name" value="Carboxylesterase_BioH"/>
</dbReference>
<dbReference type="AlphaFoldDB" id="A0A562KQC0"/>
<dbReference type="InterPro" id="IPR029058">
    <property type="entry name" value="AB_hydrolase_fold"/>
</dbReference>
<sequence length="246" mass="26490">MLEIEGFDGLPIAVHVMGEGRDVVLIHGYFSNAYTNWIRYGHAAKLAEQGFRVIMPDLRGHGESGKPHDVAAYPPDALMRDGFALVERMGLTDYDLGGYSLGARTAVRMVVNGAAPRRLIVAGMGLAGLVDTHGKGGYYRNVLTNPGTFERGTSEWMTEAFLKTTKGDPVALLHILETFVDTAREEVAAIAQPAAVICGSEDQDNGIARDLADALADGRYIEIPGNHMNAVTRKELGQAMADFLSA</sequence>
<comment type="caution">
    <text evidence="2">The sequence shown here is derived from an EMBL/GenBank/DDBJ whole genome shotgun (WGS) entry which is preliminary data.</text>
</comment>
<dbReference type="Proteomes" id="UP000316624">
    <property type="component" value="Unassembled WGS sequence"/>
</dbReference>
<dbReference type="EMBL" id="VLKK01000001">
    <property type="protein sequence ID" value="TWH97475.1"/>
    <property type="molecule type" value="Genomic_DNA"/>
</dbReference>
<accession>A0A562KQC0</accession>
<dbReference type="PANTHER" id="PTHR43194:SF2">
    <property type="entry name" value="PEROXISOMAL MEMBRANE PROTEIN LPX1"/>
    <property type="match status" value="1"/>
</dbReference>
<evidence type="ECO:0000313" key="3">
    <source>
        <dbReference type="Proteomes" id="UP000316624"/>
    </source>
</evidence>
<keyword evidence="3" id="KW-1185">Reference proteome</keyword>
<keyword evidence="2" id="KW-0378">Hydrolase</keyword>
<dbReference type="PANTHER" id="PTHR43194">
    <property type="entry name" value="HYDROLASE ALPHA/BETA FOLD FAMILY"/>
    <property type="match status" value="1"/>
</dbReference>
<dbReference type="InterPro" id="IPR000073">
    <property type="entry name" value="AB_hydrolase_1"/>
</dbReference>